<reference evidence="5" key="1">
    <citation type="submission" date="2012-02" db="EMBL/GenBank/DDBJ databases">
        <title>The complete genome of Frateuria aurantia DSM 6220.</title>
        <authorList>
            <consortium name="US DOE Joint Genome Institute (JGI-PGF)"/>
            <person name="Lucas S."/>
            <person name="Copeland A."/>
            <person name="Lapidus A."/>
            <person name="Glavina del Rio T."/>
            <person name="Dalin E."/>
            <person name="Tice H."/>
            <person name="Bruce D."/>
            <person name="Goodwin L."/>
            <person name="Pitluck S."/>
            <person name="Peters L."/>
            <person name="Ovchinnikova G."/>
            <person name="Teshima H."/>
            <person name="Kyrpides N."/>
            <person name="Mavromatis K."/>
            <person name="Ivanova N."/>
            <person name="Brettin T."/>
            <person name="Detter J.C."/>
            <person name="Han C."/>
            <person name="Larimer F."/>
            <person name="Land M."/>
            <person name="Hauser L."/>
            <person name="Markowitz V."/>
            <person name="Cheng J.-F."/>
            <person name="Hugenholtz P."/>
            <person name="Woyke T."/>
            <person name="Wu D."/>
            <person name="Brambilla E."/>
            <person name="Klenk H.-P."/>
            <person name="Eisen J.A."/>
        </authorList>
    </citation>
    <scope>NUCLEOTIDE SEQUENCE</scope>
    <source>
        <strain evidence="5">DSM 6220</strain>
    </source>
</reference>
<evidence type="ECO:0000256" key="2">
    <source>
        <dbReference type="ARBA" id="ARBA00022803"/>
    </source>
</evidence>
<dbReference type="InterPro" id="IPR011990">
    <property type="entry name" value="TPR-like_helical_dom_sf"/>
</dbReference>
<feature type="signal peptide" evidence="4">
    <location>
        <begin position="1"/>
        <end position="22"/>
    </location>
</feature>
<accession>H8L5C0</accession>
<keyword evidence="4" id="KW-0732">Signal</keyword>
<dbReference type="SUPFAM" id="SSF48452">
    <property type="entry name" value="TPR-like"/>
    <property type="match status" value="2"/>
</dbReference>
<evidence type="ECO:0008006" key="7">
    <source>
        <dbReference type="Google" id="ProtNLM"/>
    </source>
</evidence>
<dbReference type="PANTHER" id="PTHR45586:SF1">
    <property type="entry name" value="LIPOPOLYSACCHARIDE ASSEMBLY PROTEIN B"/>
    <property type="match status" value="1"/>
</dbReference>
<dbReference type="Pfam" id="PF13432">
    <property type="entry name" value="TPR_16"/>
    <property type="match status" value="1"/>
</dbReference>
<proteinExistence type="predicted"/>
<dbReference type="PROSITE" id="PS50005">
    <property type="entry name" value="TPR"/>
    <property type="match status" value="2"/>
</dbReference>
<dbReference type="PROSITE" id="PS51257">
    <property type="entry name" value="PROKAR_LIPOPROTEIN"/>
    <property type="match status" value="1"/>
</dbReference>
<evidence type="ECO:0000313" key="6">
    <source>
        <dbReference type="Proteomes" id="UP000005234"/>
    </source>
</evidence>
<evidence type="ECO:0000256" key="1">
    <source>
        <dbReference type="ARBA" id="ARBA00022737"/>
    </source>
</evidence>
<dbReference type="PANTHER" id="PTHR45586">
    <property type="entry name" value="TPR REPEAT-CONTAINING PROTEIN PA4667"/>
    <property type="match status" value="1"/>
</dbReference>
<dbReference type="Gene3D" id="1.25.40.10">
    <property type="entry name" value="Tetratricopeptide repeat domain"/>
    <property type="match status" value="2"/>
</dbReference>
<name>H8L5C0_FRAAD</name>
<dbReference type="InterPro" id="IPR051012">
    <property type="entry name" value="CellSynth/LPSAsmb/PSIAsmb"/>
</dbReference>
<sequence>MRSRGSKFKQMRRFGCSGVVLAGLLSACASPSLRHGAAGNALLQPLQRIQVATTDADHDVVAQLLLGESALGHNDLKTAARAYGKASRLTTNHQVAERATELALAVHDLPAASEALARWHQLGGEPDVLAQADATLAMAQGHTRQVIEDGRRLVATHAPHAWERLVRVLVGSPDQAAAGQVLAAVATPERLPNDTQVWISMSGLAARLGRMDVAQRLATQTVQRFHNAPAYAWAGQLQFESGNQTRGRHLLEQALQKDPTNPRWRLLYASLLSRAGQSAAAARLLAEGPQSLQIYELRLALAVHDHQQASLQRIYRQLQQAKPPLRDQAGFLLGQLAEVLGRPGEALDWYGQVGDDDPHAFDADLRTALIMASQSRLDDAHAQLAQMQSDYLDQPAQLRQVNELDAVLYMRQRRYTQAVAAYTAALGEAGRDPGLLYDRGIAHASAGDIDASIADFRQVLQLKPGDIDASNALGFTLADNHRDLPEAEQLIDVARQSRPNDPVINDSWGWLQYRLGHLPQAEQALTAAWQAQPDPEIGVHLGEVLWQAGQKDQARQLFHRIQQQDPHNLSLQQTLGRLHP</sequence>
<feature type="repeat" description="TPR" evidence="3">
    <location>
        <begin position="535"/>
        <end position="568"/>
    </location>
</feature>
<keyword evidence="2 3" id="KW-0802">TPR repeat</keyword>
<dbReference type="AlphaFoldDB" id="H8L5C0"/>
<organism evidence="5 6">
    <name type="scientific">Frateuria aurantia (strain ATCC 33424 / DSM 6220 / KCTC 2777 / LMG 1558 / NBRC 3245 / NCIMB 13370)</name>
    <name type="common">Acetobacter aurantius</name>
    <dbReference type="NCBI Taxonomy" id="767434"/>
    <lineage>
        <taxon>Bacteria</taxon>
        <taxon>Pseudomonadati</taxon>
        <taxon>Pseudomonadota</taxon>
        <taxon>Gammaproteobacteria</taxon>
        <taxon>Lysobacterales</taxon>
        <taxon>Rhodanobacteraceae</taxon>
        <taxon>Frateuria</taxon>
    </lineage>
</organism>
<dbReference type="eggNOG" id="COG0457">
    <property type="taxonomic scope" value="Bacteria"/>
</dbReference>
<evidence type="ECO:0000256" key="3">
    <source>
        <dbReference type="PROSITE-ProRule" id="PRU00339"/>
    </source>
</evidence>
<keyword evidence="1" id="KW-0677">Repeat</keyword>
<evidence type="ECO:0000256" key="4">
    <source>
        <dbReference type="SAM" id="SignalP"/>
    </source>
</evidence>
<dbReference type="Pfam" id="PF14559">
    <property type="entry name" value="TPR_19"/>
    <property type="match status" value="2"/>
</dbReference>
<dbReference type="HOGENOM" id="CLU_007251_4_0_6"/>
<dbReference type="KEGG" id="fau:Fraau_0597"/>
<dbReference type="EMBL" id="CP003350">
    <property type="protein sequence ID" value="AFC85077.1"/>
    <property type="molecule type" value="Genomic_DNA"/>
</dbReference>
<protein>
    <recommendedName>
        <fullName evidence="7">Tetratricopeptide repeat protein</fullName>
    </recommendedName>
</protein>
<dbReference type="InterPro" id="IPR019734">
    <property type="entry name" value="TPR_rpt"/>
</dbReference>
<evidence type="ECO:0000313" key="5">
    <source>
        <dbReference type="EMBL" id="AFC85077.1"/>
    </source>
</evidence>
<keyword evidence="6" id="KW-1185">Reference proteome</keyword>
<dbReference type="Proteomes" id="UP000005234">
    <property type="component" value="Chromosome"/>
</dbReference>
<dbReference type="SMART" id="SM00028">
    <property type="entry name" value="TPR"/>
    <property type="match status" value="5"/>
</dbReference>
<feature type="chain" id="PRO_5003614249" description="Tetratricopeptide repeat protein" evidence="4">
    <location>
        <begin position="23"/>
        <end position="580"/>
    </location>
</feature>
<feature type="repeat" description="TPR" evidence="3">
    <location>
        <begin position="433"/>
        <end position="466"/>
    </location>
</feature>
<gene>
    <name evidence="5" type="ordered locus">Fraau_0597</name>
</gene>
<dbReference type="STRING" id="767434.Fraau_0597"/>